<accession>A0A2N6CWD1</accession>
<evidence type="ECO:0000256" key="1">
    <source>
        <dbReference type="ARBA" id="ARBA00008791"/>
    </source>
</evidence>
<dbReference type="Pfam" id="PF00582">
    <property type="entry name" value="Usp"/>
    <property type="match status" value="1"/>
</dbReference>
<dbReference type="CDD" id="cd00293">
    <property type="entry name" value="USP-like"/>
    <property type="match status" value="1"/>
</dbReference>
<organism evidence="3 4">
    <name type="scientific">Sedimenticola selenatireducens</name>
    <dbReference type="NCBI Taxonomy" id="191960"/>
    <lineage>
        <taxon>Bacteria</taxon>
        <taxon>Pseudomonadati</taxon>
        <taxon>Pseudomonadota</taxon>
        <taxon>Gammaproteobacteria</taxon>
        <taxon>Chromatiales</taxon>
        <taxon>Sedimenticolaceae</taxon>
        <taxon>Sedimenticola</taxon>
    </lineage>
</organism>
<gene>
    <name evidence="3" type="ORF">C0630_10440</name>
</gene>
<comment type="caution">
    <text evidence="3">The sequence shown here is derived from an EMBL/GenBank/DDBJ whole genome shotgun (WGS) entry which is preliminary data.</text>
</comment>
<dbReference type="SUPFAM" id="SSF52402">
    <property type="entry name" value="Adenine nucleotide alpha hydrolases-like"/>
    <property type="match status" value="1"/>
</dbReference>
<evidence type="ECO:0000313" key="4">
    <source>
        <dbReference type="Proteomes" id="UP000235015"/>
    </source>
</evidence>
<dbReference type="RefSeq" id="WP_273439293.1">
    <property type="nucleotide sequence ID" value="NZ_PKUN01000014.1"/>
</dbReference>
<feature type="domain" description="UspA" evidence="2">
    <location>
        <begin position="8"/>
        <end position="159"/>
    </location>
</feature>
<dbReference type="AlphaFoldDB" id="A0A2N6CWD1"/>
<name>A0A2N6CWD1_9GAMM</name>
<dbReference type="PANTHER" id="PTHR46268">
    <property type="entry name" value="STRESS RESPONSE PROTEIN NHAX"/>
    <property type="match status" value="1"/>
</dbReference>
<proteinExistence type="inferred from homology"/>
<dbReference type="Proteomes" id="UP000235015">
    <property type="component" value="Unassembled WGS sequence"/>
</dbReference>
<dbReference type="PANTHER" id="PTHR46268:SF6">
    <property type="entry name" value="UNIVERSAL STRESS PROTEIN UP12"/>
    <property type="match status" value="1"/>
</dbReference>
<evidence type="ECO:0000259" key="2">
    <source>
        <dbReference type="Pfam" id="PF00582"/>
    </source>
</evidence>
<evidence type="ECO:0000313" key="3">
    <source>
        <dbReference type="EMBL" id="PLX61572.1"/>
    </source>
</evidence>
<protein>
    <submittedName>
        <fullName evidence="3">Universal stress protein</fullName>
    </submittedName>
</protein>
<dbReference type="EMBL" id="PKUN01000014">
    <property type="protein sequence ID" value="PLX61572.1"/>
    <property type="molecule type" value="Genomic_DNA"/>
</dbReference>
<reference evidence="3 4" key="1">
    <citation type="submission" date="2017-11" db="EMBL/GenBank/DDBJ databases">
        <title>Genome-resolved metagenomics identifies genetic mobility, metabolic interactions, and unexpected diversity in perchlorate-reducing communities.</title>
        <authorList>
            <person name="Barnum T.P."/>
            <person name="Figueroa I.A."/>
            <person name="Carlstrom C.I."/>
            <person name="Lucas L.N."/>
            <person name="Engelbrektson A.L."/>
            <person name="Coates J.D."/>
        </authorList>
    </citation>
    <scope>NUCLEOTIDE SEQUENCE [LARGE SCALE GENOMIC DNA]</scope>
    <source>
        <strain evidence="3">BM301</strain>
    </source>
</reference>
<dbReference type="Gene3D" id="3.40.50.620">
    <property type="entry name" value="HUPs"/>
    <property type="match status" value="1"/>
</dbReference>
<dbReference type="InterPro" id="IPR006015">
    <property type="entry name" value="Universal_stress_UspA"/>
</dbReference>
<dbReference type="InterPro" id="IPR006016">
    <property type="entry name" value="UspA"/>
</dbReference>
<comment type="similarity">
    <text evidence="1">Belongs to the universal stress protein A family.</text>
</comment>
<dbReference type="STRING" id="1111735.GCA_000428045_01755"/>
<dbReference type="InterPro" id="IPR014729">
    <property type="entry name" value="Rossmann-like_a/b/a_fold"/>
</dbReference>
<sequence length="166" mass="18974">MLNELKCILYASYFGSDSRKGFRMAVTLARTNQARLIFMHVIEPLGQRAERLINSYMTEAQFKAQETEGIEIIREEITVRIQKFSAEELPSDYEFSHNPPECRIEQGRPVEQIIRVAKEIDADLIVMGTRTHSALSQILVGSTAHQMLFYSDRPVLVVPMEGDHNC</sequence>
<dbReference type="PRINTS" id="PR01438">
    <property type="entry name" value="UNVRSLSTRESS"/>
</dbReference>